<evidence type="ECO:0000313" key="4">
    <source>
        <dbReference type="EMBL" id="MFB9627316.1"/>
    </source>
</evidence>
<dbReference type="Pfam" id="PF13439">
    <property type="entry name" value="Glyco_transf_4"/>
    <property type="match status" value="1"/>
</dbReference>
<evidence type="ECO:0000313" key="5">
    <source>
        <dbReference type="Proteomes" id="UP001589532"/>
    </source>
</evidence>
<protein>
    <submittedName>
        <fullName evidence="4">Glycosyltransferase</fullName>
        <ecNumber evidence="4">2.4.-.-</ecNumber>
    </submittedName>
</protein>
<evidence type="ECO:0000256" key="2">
    <source>
        <dbReference type="ARBA" id="ARBA00022679"/>
    </source>
</evidence>
<keyword evidence="2 4" id="KW-0808">Transferase</keyword>
<reference evidence="4 5" key="1">
    <citation type="submission" date="2024-09" db="EMBL/GenBank/DDBJ databases">
        <authorList>
            <person name="Sun Q."/>
            <person name="Mori K."/>
        </authorList>
    </citation>
    <scope>NUCLEOTIDE SEQUENCE [LARGE SCALE GENOMIC DNA]</scope>
    <source>
        <strain evidence="4 5">JCM 3143</strain>
    </source>
</reference>
<dbReference type="EMBL" id="JBHMBW010000029">
    <property type="protein sequence ID" value="MFB9627316.1"/>
    <property type="molecule type" value="Genomic_DNA"/>
</dbReference>
<comment type="caution">
    <text evidence="4">The sequence shown here is derived from an EMBL/GenBank/DDBJ whole genome shotgun (WGS) entry which is preliminary data.</text>
</comment>
<name>A0ABV5S6K3_9ACTN</name>
<dbReference type="InterPro" id="IPR050194">
    <property type="entry name" value="Glycosyltransferase_grp1"/>
</dbReference>
<evidence type="ECO:0000259" key="3">
    <source>
        <dbReference type="Pfam" id="PF13439"/>
    </source>
</evidence>
<evidence type="ECO:0000256" key="1">
    <source>
        <dbReference type="ARBA" id="ARBA00022676"/>
    </source>
</evidence>
<dbReference type="GO" id="GO:0016757">
    <property type="term" value="F:glycosyltransferase activity"/>
    <property type="evidence" value="ECO:0007669"/>
    <property type="project" value="UniProtKB-KW"/>
</dbReference>
<dbReference type="InterPro" id="IPR028098">
    <property type="entry name" value="Glyco_trans_4-like_N"/>
</dbReference>
<proteinExistence type="predicted"/>
<dbReference type="SUPFAM" id="SSF53756">
    <property type="entry name" value="UDP-Glycosyltransferase/glycogen phosphorylase"/>
    <property type="match status" value="1"/>
</dbReference>
<dbReference type="Pfam" id="PF13692">
    <property type="entry name" value="Glyco_trans_1_4"/>
    <property type="match status" value="1"/>
</dbReference>
<dbReference type="Proteomes" id="UP001589532">
    <property type="component" value="Unassembled WGS sequence"/>
</dbReference>
<gene>
    <name evidence="4" type="ORF">ACFFSA_29885</name>
</gene>
<keyword evidence="5" id="KW-1185">Reference proteome</keyword>
<dbReference type="PANTHER" id="PTHR45947">
    <property type="entry name" value="SULFOQUINOVOSYL TRANSFERASE SQD2"/>
    <property type="match status" value="1"/>
</dbReference>
<feature type="domain" description="Glycosyltransferase subfamily 4-like N-terminal" evidence="3">
    <location>
        <begin position="51"/>
        <end position="202"/>
    </location>
</feature>
<dbReference type="Gene3D" id="3.40.50.2000">
    <property type="entry name" value="Glycogen Phosphorylase B"/>
    <property type="match status" value="2"/>
</dbReference>
<sequence length="399" mass="42837">MGLSGRDIQHKALVISVAAGSAAAVSGSPMAMIVTVKPRLHVCEIIKTLDVGGAEVLLVSRLLAMRPTGKRYTVVCLRASTGELIQRLRSAGIRVVDLTSCPSALRLLRLATVVRRLRPDVLNLHSPLPAALIRLTSRLSWPRPALVSTVHNVRYRVPTMLLDRATRWLDARTVAVSPQVARAVVSRGARRLHTRIHGVDVAEQRRAAMDAARTRIEWDIPESAFLIVHVANLRPQKDHETLIQAAATVVARDPRAMFVLAGTGPLHHQVARRVAGLGSDSVRFLGGVPGAARLIAAADLLVLSSAHEGLPVVIMEALAAGVPVVSTRVGGVPDLVQHGQNGFLTRPGDPEALAEVIMRAASPANHTRLRAGARDSADLVDIDQAGAWFDKLYDEVCSR</sequence>
<dbReference type="PANTHER" id="PTHR45947:SF3">
    <property type="entry name" value="SULFOQUINOVOSYL TRANSFERASE SQD2"/>
    <property type="match status" value="1"/>
</dbReference>
<dbReference type="EC" id="2.4.-.-" evidence="4"/>
<accession>A0ABV5S6K3</accession>
<keyword evidence="1 4" id="KW-0328">Glycosyltransferase</keyword>
<organism evidence="4 5">
    <name type="scientific">Nonomuraea helvata</name>
    <dbReference type="NCBI Taxonomy" id="37484"/>
    <lineage>
        <taxon>Bacteria</taxon>
        <taxon>Bacillati</taxon>
        <taxon>Actinomycetota</taxon>
        <taxon>Actinomycetes</taxon>
        <taxon>Streptosporangiales</taxon>
        <taxon>Streptosporangiaceae</taxon>
        <taxon>Nonomuraea</taxon>
    </lineage>
</organism>